<dbReference type="Proteomes" id="UP001428774">
    <property type="component" value="Unassembled WGS sequence"/>
</dbReference>
<keyword evidence="3" id="KW-1185">Reference proteome</keyword>
<accession>A0AAW9SNZ8</accession>
<organism evidence="2 3">
    <name type="scientific">Ponticoccus litoralis</name>
    <dbReference type="NCBI Taxonomy" id="422297"/>
    <lineage>
        <taxon>Bacteria</taxon>
        <taxon>Pseudomonadati</taxon>
        <taxon>Pseudomonadota</taxon>
        <taxon>Alphaproteobacteria</taxon>
        <taxon>Rhodobacterales</taxon>
        <taxon>Roseobacteraceae</taxon>
        <taxon>Ponticoccus</taxon>
    </lineage>
</organism>
<evidence type="ECO:0000256" key="1">
    <source>
        <dbReference type="SAM" id="SignalP"/>
    </source>
</evidence>
<feature type="signal peptide" evidence="1">
    <location>
        <begin position="1"/>
        <end position="19"/>
    </location>
</feature>
<reference evidence="2 3" key="1">
    <citation type="submission" date="2024-05" db="EMBL/GenBank/DDBJ databases">
        <title>Genome sequence of Ponticoccus litoralis KCCM 90028.</title>
        <authorList>
            <person name="Kim J.M."/>
            <person name="Lee J.K."/>
            <person name="Choi B.J."/>
            <person name="Bayburt H."/>
            <person name="Baek J.H."/>
            <person name="Jeon C.O."/>
        </authorList>
    </citation>
    <scope>NUCLEOTIDE SEQUENCE [LARGE SCALE GENOMIC DNA]</scope>
    <source>
        <strain evidence="2 3">KCCM 90028</strain>
    </source>
</reference>
<proteinExistence type="predicted"/>
<protein>
    <recommendedName>
        <fullName evidence="4">Secreted protein</fullName>
    </recommendedName>
</protein>
<dbReference type="RefSeq" id="WP_347165793.1">
    <property type="nucleotide sequence ID" value="NZ_JBDNCH010000002.1"/>
</dbReference>
<dbReference type="PROSITE" id="PS51257">
    <property type="entry name" value="PROKAR_LIPOPROTEIN"/>
    <property type="match status" value="1"/>
</dbReference>
<evidence type="ECO:0000313" key="2">
    <source>
        <dbReference type="EMBL" id="MEN9060630.1"/>
    </source>
</evidence>
<evidence type="ECO:0000313" key="3">
    <source>
        <dbReference type="Proteomes" id="UP001428774"/>
    </source>
</evidence>
<name>A0AAW9SNZ8_9RHOB</name>
<keyword evidence="1" id="KW-0732">Signal</keyword>
<comment type="caution">
    <text evidence="2">The sequence shown here is derived from an EMBL/GenBank/DDBJ whole genome shotgun (WGS) entry which is preliminary data.</text>
</comment>
<dbReference type="AlphaFoldDB" id="A0AAW9SNZ8"/>
<dbReference type="EMBL" id="JBDNCH010000002">
    <property type="protein sequence ID" value="MEN9060630.1"/>
    <property type="molecule type" value="Genomic_DNA"/>
</dbReference>
<sequence>MIIRFSALAVALSTGAAFAACSSAQASFLSCPVEGSGKWLEVCAEDQAAVYRYGPSGHPELELVAQYGPLEYAPWPGVGRSVWETVTFYNGSYSYTVTISMDRMDESAWPEGGVTLRNGGTDLARLDCRPQEAQVGWTEGLTMGKARAGLRWDPGSGWTR</sequence>
<evidence type="ECO:0008006" key="4">
    <source>
        <dbReference type="Google" id="ProtNLM"/>
    </source>
</evidence>
<feature type="chain" id="PRO_5043701525" description="Secreted protein" evidence="1">
    <location>
        <begin position="20"/>
        <end position="160"/>
    </location>
</feature>
<gene>
    <name evidence="2" type="ORF">ABFB10_05860</name>
</gene>